<dbReference type="EMBL" id="JACAGC010000005">
    <property type="protein sequence ID" value="KAF6365678.1"/>
    <property type="molecule type" value="Genomic_DNA"/>
</dbReference>
<accession>A0A7J7YV24</accession>
<reference evidence="1 2" key="1">
    <citation type="journal article" date="2020" name="Nature">
        <title>Six reference-quality genomes reveal evolution of bat adaptations.</title>
        <authorList>
            <person name="Jebb D."/>
            <person name="Huang Z."/>
            <person name="Pippel M."/>
            <person name="Hughes G.M."/>
            <person name="Lavrichenko K."/>
            <person name="Devanna P."/>
            <person name="Winkler S."/>
            <person name="Jermiin L.S."/>
            <person name="Skirmuntt E.C."/>
            <person name="Katzourakis A."/>
            <person name="Burkitt-Gray L."/>
            <person name="Ray D.A."/>
            <person name="Sullivan K.A.M."/>
            <person name="Roscito J.G."/>
            <person name="Kirilenko B.M."/>
            <person name="Davalos L.M."/>
            <person name="Corthals A.P."/>
            <person name="Power M.L."/>
            <person name="Jones G."/>
            <person name="Ransome R.D."/>
            <person name="Dechmann D.K.N."/>
            <person name="Locatelli A.G."/>
            <person name="Puechmaille S.J."/>
            <person name="Fedrigo O."/>
            <person name="Jarvis E.D."/>
            <person name="Hiller M."/>
            <person name="Vernes S.C."/>
            <person name="Myers E.W."/>
            <person name="Teeling E.C."/>
        </authorList>
    </citation>
    <scope>NUCLEOTIDE SEQUENCE [LARGE SCALE GENOMIC DNA]</scope>
    <source>
        <strain evidence="1">MRhiFer1</strain>
        <tissue evidence="1">Lung</tissue>
    </source>
</reference>
<evidence type="ECO:0000313" key="1">
    <source>
        <dbReference type="EMBL" id="KAF6365678.1"/>
    </source>
</evidence>
<comment type="caution">
    <text evidence="1">The sequence shown here is derived from an EMBL/GenBank/DDBJ whole genome shotgun (WGS) entry which is preliminary data.</text>
</comment>
<dbReference type="Proteomes" id="UP000585614">
    <property type="component" value="Unassembled WGS sequence"/>
</dbReference>
<protein>
    <submittedName>
        <fullName evidence="1">Zinc finger protein 311</fullName>
    </submittedName>
</protein>
<organism evidence="1 2">
    <name type="scientific">Rhinolophus ferrumequinum</name>
    <name type="common">Greater horseshoe bat</name>
    <dbReference type="NCBI Taxonomy" id="59479"/>
    <lineage>
        <taxon>Eukaryota</taxon>
        <taxon>Metazoa</taxon>
        <taxon>Chordata</taxon>
        <taxon>Craniata</taxon>
        <taxon>Vertebrata</taxon>
        <taxon>Euteleostomi</taxon>
        <taxon>Mammalia</taxon>
        <taxon>Eutheria</taxon>
        <taxon>Laurasiatheria</taxon>
        <taxon>Chiroptera</taxon>
        <taxon>Yinpterochiroptera</taxon>
        <taxon>Rhinolophoidea</taxon>
        <taxon>Rhinolophidae</taxon>
        <taxon>Rhinolophinae</taxon>
        <taxon>Rhinolophus</taxon>
    </lineage>
</organism>
<gene>
    <name evidence="1" type="ORF">mRhiFer1_018778</name>
</gene>
<proteinExistence type="predicted"/>
<evidence type="ECO:0000313" key="2">
    <source>
        <dbReference type="Proteomes" id="UP000585614"/>
    </source>
</evidence>
<name>A0A7J7YV24_RHIFE</name>
<dbReference type="AlphaFoldDB" id="A0A7J7YV24"/>
<sequence length="85" mass="9611">MQQVVSNGSPGPLGQLLWTPDIHLLWEKALPTRYPAFAEDGSRGNLPGVTVTPMSQAHYQLTRHGLRMRRQVQNRRFLKMEKSAG</sequence>